<name>A0ABT2R058_9GAMM</name>
<organism evidence="2 3">
    <name type="scientific">Alloalcanivorax balearicus MACL04</name>
    <dbReference type="NCBI Taxonomy" id="1177182"/>
    <lineage>
        <taxon>Bacteria</taxon>
        <taxon>Pseudomonadati</taxon>
        <taxon>Pseudomonadota</taxon>
        <taxon>Gammaproteobacteria</taxon>
        <taxon>Oceanospirillales</taxon>
        <taxon>Alcanivoracaceae</taxon>
        <taxon>Alloalcanivorax</taxon>
    </lineage>
</organism>
<dbReference type="InterPro" id="IPR020941">
    <property type="entry name" value="SUFU-like_domain"/>
</dbReference>
<dbReference type="InterPro" id="IPR037181">
    <property type="entry name" value="SUFU_N"/>
</dbReference>
<dbReference type="Proteomes" id="UP001064106">
    <property type="component" value="Unassembled WGS sequence"/>
</dbReference>
<proteinExistence type="predicted"/>
<evidence type="ECO:0000259" key="1">
    <source>
        <dbReference type="Pfam" id="PF05076"/>
    </source>
</evidence>
<dbReference type="EMBL" id="ARXS01000013">
    <property type="protein sequence ID" value="MCU5783152.1"/>
    <property type="molecule type" value="Genomic_DNA"/>
</dbReference>
<feature type="domain" description="Suppressor of fused-like" evidence="1">
    <location>
        <begin position="12"/>
        <end position="195"/>
    </location>
</feature>
<evidence type="ECO:0000313" key="2">
    <source>
        <dbReference type="EMBL" id="MCU5783152.1"/>
    </source>
</evidence>
<reference evidence="2" key="1">
    <citation type="submission" date="2012-09" db="EMBL/GenBank/DDBJ databases">
        <title>Genome Sequence of alkane-degrading Bacterium Alcanivorax balearicus MACL04.</title>
        <authorList>
            <person name="Lai Q."/>
            <person name="Shao Z."/>
        </authorList>
    </citation>
    <scope>NUCLEOTIDE SEQUENCE</scope>
    <source>
        <strain evidence="2">MACL04</strain>
    </source>
</reference>
<accession>A0ABT2R058</accession>
<dbReference type="SUPFAM" id="SSF103359">
    <property type="entry name" value="Suppressor of Fused, N-terminal domain"/>
    <property type="match status" value="1"/>
</dbReference>
<keyword evidence="3" id="KW-1185">Reference proteome</keyword>
<evidence type="ECO:0000313" key="3">
    <source>
        <dbReference type="Proteomes" id="UP001064106"/>
    </source>
</evidence>
<protein>
    <recommendedName>
        <fullName evidence="1">Suppressor of fused-like domain-containing protein</fullName>
    </recommendedName>
</protein>
<sequence>MIGVWPGGGLYVMSADKLGQDLWVYTTFGMTNSDMPANATMTDSEVETDDQGRVVRQTGTLKAKEQAESPGGTAGYGYEMLVITRENVDWPLGFMQWTVNAEILNDVGILKRVEDYNGLTVQEIQVAEGDLVNVLISKARQPLPLGVDLPNGRMDLLVATVITDDEMEWSMENGRDALLDKLIAAGVGQVSERGRKSILQG</sequence>
<comment type="caution">
    <text evidence="2">The sequence shown here is derived from an EMBL/GenBank/DDBJ whole genome shotgun (WGS) entry which is preliminary data.</text>
</comment>
<dbReference type="Pfam" id="PF05076">
    <property type="entry name" value="SUFU"/>
    <property type="match status" value="1"/>
</dbReference>
<gene>
    <name evidence="2" type="ORF">MA04_02452</name>
</gene>